<name>A0A1H6MDU2_9RHOB</name>
<evidence type="ECO:0000256" key="1">
    <source>
        <dbReference type="SAM" id="MobiDB-lite"/>
    </source>
</evidence>
<feature type="transmembrane region" description="Helical" evidence="2">
    <location>
        <begin position="6"/>
        <end position="29"/>
    </location>
</feature>
<accession>A0A1H6MDU2</accession>
<keyword evidence="2" id="KW-1133">Transmembrane helix</keyword>
<keyword evidence="2" id="KW-0472">Membrane</keyword>
<dbReference type="STRING" id="65735.SAMN04488075_1885"/>
<dbReference type="RefSeq" id="WP_090847742.1">
    <property type="nucleotide sequence ID" value="NZ_FNXG01000003.1"/>
</dbReference>
<evidence type="ECO:0000256" key="2">
    <source>
        <dbReference type="SAM" id="Phobius"/>
    </source>
</evidence>
<evidence type="ECO:0000313" key="4">
    <source>
        <dbReference type="Proteomes" id="UP000199125"/>
    </source>
</evidence>
<reference evidence="4" key="1">
    <citation type="submission" date="2016-10" db="EMBL/GenBank/DDBJ databases">
        <authorList>
            <person name="Varghese N."/>
            <person name="Submissions S."/>
        </authorList>
    </citation>
    <scope>NUCLEOTIDE SEQUENCE [LARGE SCALE GENOMIC DNA]</scope>
    <source>
        <strain evidence="4">DSM 11593</strain>
    </source>
</reference>
<feature type="compositionally biased region" description="Pro residues" evidence="1">
    <location>
        <begin position="36"/>
        <end position="53"/>
    </location>
</feature>
<dbReference type="AlphaFoldDB" id="A0A1H6MDU2"/>
<dbReference type="Proteomes" id="UP000199125">
    <property type="component" value="Unassembled WGS sequence"/>
</dbReference>
<organism evidence="3 4">
    <name type="scientific">Paracoccus alkenifer</name>
    <dbReference type="NCBI Taxonomy" id="65735"/>
    <lineage>
        <taxon>Bacteria</taxon>
        <taxon>Pseudomonadati</taxon>
        <taxon>Pseudomonadota</taxon>
        <taxon>Alphaproteobacteria</taxon>
        <taxon>Rhodobacterales</taxon>
        <taxon>Paracoccaceae</taxon>
        <taxon>Paracoccus</taxon>
    </lineage>
</organism>
<protein>
    <submittedName>
        <fullName evidence="3">Uncharacterized protein</fullName>
    </submittedName>
</protein>
<proteinExistence type="predicted"/>
<keyword evidence="4" id="KW-1185">Reference proteome</keyword>
<evidence type="ECO:0000313" key="3">
    <source>
        <dbReference type="EMBL" id="SEH95840.1"/>
    </source>
</evidence>
<sequence>MNQTELMIAIGGGLFAAFLLGWLAGWLTLRAAEEPVPAPPPGAAAEFPEPPRPAADSHAQDDMAARLVDARDAAFRAQDELRLAQIEIEELRSYIERKLAPSANSG</sequence>
<keyword evidence="2" id="KW-0812">Transmembrane</keyword>
<gene>
    <name evidence="3" type="ORF">SAMN04488075_1885</name>
</gene>
<dbReference type="EMBL" id="FNXG01000003">
    <property type="protein sequence ID" value="SEH95840.1"/>
    <property type="molecule type" value="Genomic_DNA"/>
</dbReference>
<feature type="region of interest" description="Disordered" evidence="1">
    <location>
        <begin position="34"/>
        <end position="60"/>
    </location>
</feature>